<dbReference type="OrthoDB" id="2614893at2"/>
<dbReference type="RefSeq" id="WP_116065285.1">
    <property type="nucleotide sequence ID" value="NZ_QRDZ01000044.1"/>
</dbReference>
<name>A0A3D9I0C1_9BACL</name>
<reference evidence="2 3" key="1">
    <citation type="submission" date="2018-07" db="EMBL/GenBank/DDBJ databases">
        <title>Genomic Encyclopedia of Type Strains, Phase III (KMG-III): the genomes of soil and plant-associated and newly described type strains.</title>
        <authorList>
            <person name="Whitman W."/>
        </authorList>
    </citation>
    <scope>NUCLEOTIDE SEQUENCE [LARGE SCALE GENOMIC DNA]</scope>
    <source>
        <strain evidence="2 3">CECT 7287</strain>
    </source>
</reference>
<comment type="caution">
    <text evidence="2">The sequence shown here is derived from an EMBL/GenBank/DDBJ whole genome shotgun (WGS) entry which is preliminary data.</text>
</comment>
<gene>
    <name evidence="2" type="ORF">DFP98_14465</name>
</gene>
<accession>A0A3D9I0C1</accession>
<dbReference type="Proteomes" id="UP000256977">
    <property type="component" value="Unassembled WGS sequence"/>
</dbReference>
<protein>
    <submittedName>
        <fullName evidence="2">Uncharacterized protein</fullName>
    </submittedName>
</protein>
<evidence type="ECO:0000313" key="2">
    <source>
        <dbReference type="EMBL" id="RED55222.1"/>
    </source>
</evidence>
<evidence type="ECO:0000256" key="1">
    <source>
        <dbReference type="SAM" id="MobiDB-lite"/>
    </source>
</evidence>
<organism evidence="2 3">
    <name type="scientific">Cohnella phaseoli</name>
    <dbReference type="NCBI Taxonomy" id="456490"/>
    <lineage>
        <taxon>Bacteria</taxon>
        <taxon>Bacillati</taxon>
        <taxon>Bacillota</taxon>
        <taxon>Bacilli</taxon>
        <taxon>Bacillales</taxon>
        <taxon>Paenibacillaceae</taxon>
        <taxon>Cohnella</taxon>
    </lineage>
</organism>
<dbReference type="AlphaFoldDB" id="A0A3D9I0C1"/>
<proteinExistence type="predicted"/>
<dbReference type="EMBL" id="QRDZ01000044">
    <property type="protein sequence ID" value="RED55222.1"/>
    <property type="molecule type" value="Genomic_DNA"/>
</dbReference>
<feature type="region of interest" description="Disordered" evidence="1">
    <location>
        <begin position="60"/>
        <end position="123"/>
    </location>
</feature>
<keyword evidence="3" id="KW-1185">Reference proteome</keyword>
<evidence type="ECO:0000313" key="3">
    <source>
        <dbReference type="Proteomes" id="UP000256977"/>
    </source>
</evidence>
<sequence>MKIGTFVMGGLAGAALAIWFQRNRNLTAAMATAGQNVKERMMGMKDDAVEKAMNMKFASSFRRLGAESGNEQQRHHTSRQASSHSNLDEEEGGMEQIRKLISQDPEVGKEVDAILGQNGHPHN</sequence>